<dbReference type="InterPro" id="IPR003961">
    <property type="entry name" value="FN3_dom"/>
</dbReference>
<dbReference type="Gene3D" id="2.60.40.10">
    <property type="entry name" value="Immunoglobulins"/>
    <property type="match status" value="6"/>
</dbReference>
<dbReference type="SMART" id="SM00408">
    <property type="entry name" value="IGc2"/>
    <property type="match status" value="3"/>
</dbReference>
<evidence type="ECO:0000256" key="3">
    <source>
        <dbReference type="SAM" id="Phobius"/>
    </source>
</evidence>
<dbReference type="InterPro" id="IPR013098">
    <property type="entry name" value="Ig_I-set"/>
</dbReference>
<evidence type="ECO:0000256" key="1">
    <source>
        <dbReference type="ARBA" id="ARBA00022737"/>
    </source>
</evidence>
<evidence type="ECO:0000256" key="4">
    <source>
        <dbReference type="SAM" id="SignalP"/>
    </source>
</evidence>
<keyword evidence="1" id="KW-0677">Repeat</keyword>
<dbReference type="SUPFAM" id="SSF49265">
    <property type="entry name" value="Fibronectin type III"/>
    <property type="match status" value="2"/>
</dbReference>
<organism evidence="7">
    <name type="scientific">Tetranychus urticae</name>
    <name type="common">Two-spotted spider mite</name>
    <dbReference type="NCBI Taxonomy" id="32264"/>
    <lineage>
        <taxon>Eukaryota</taxon>
        <taxon>Metazoa</taxon>
        <taxon>Ecdysozoa</taxon>
        <taxon>Arthropoda</taxon>
        <taxon>Chelicerata</taxon>
        <taxon>Arachnida</taxon>
        <taxon>Acari</taxon>
        <taxon>Acariformes</taxon>
        <taxon>Trombidiformes</taxon>
        <taxon>Prostigmata</taxon>
        <taxon>Eleutherengona</taxon>
        <taxon>Raphignathae</taxon>
        <taxon>Tetranychoidea</taxon>
        <taxon>Tetranychidae</taxon>
        <taxon>Tetranychus</taxon>
    </lineage>
</organism>
<feature type="domain" description="Fibronectin type-III" evidence="6">
    <location>
        <begin position="522"/>
        <end position="616"/>
    </location>
</feature>
<dbReference type="FunFam" id="2.60.40.10:FF:000719">
    <property type="entry name" value="nephrin isoform X1"/>
    <property type="match status" value="1"/>
</dbReference>
<dbReference type="SMART" id="SM00060">
    <property type="entry name" value="FN3"/>
    <property type="match status" value="3"/>
</dbReference>
<dbReference type="Pfam" id="PF07679">
    <property type="entry name" value="I-set"/>
    <property type="match status" value="1"/>
</dbReference>
<reference evidence="7" key="1">
    <citation type="submission" date="2017-05" db="EMBL/GenBank/DDBJ databases">
        <title>Cloning of Tetranychus urticae.</title>
        <authorList>
            <person name="Hou S."/>
            <person name="Jin Y."/>
        </authorList>
    </citation>
    <scope>NUCLEOTIDE SEQUENCE</scope>
</reference>
<dbReference type="EMBL" id="MF149055">
    <property type="protein sequence ID" value="AWV54572.1"/>
    <property type="molecule type" value="mRNA"/>
</dbReference>
<dbReference type="PROSITE" id="PS50853">
    <property type="entry name" value="FN3"/>
    <property type="match status" value="3"/>
</dbReference>
<dbReference type="Pfam" id="PF00041">
    <property type="entry name" value="fn3"/>
    <property type="match status" value="3"/>
</dbReference>
<sequence length="738" mass="81614">MNTSSLFSIIIITLLLHDHCNCQNAPKAGQISSMSKPKEGDSATFGCKAQSGDKPLYFKWFKDGEVINNHNTIRIEYLTKDSAILVIDPISVNHNGNYTCVISNIYGRDSSSIQISIEGPPKWLNKPEMLYNVHVNDELRIPCSAVSSPIAQVILKMFKGSSWEVIDDVSIKKAENQIVVSKVEKVHEGKYGCEISNGIEPKLWTEFDIKVIVPAEFKEKNTAVSTKKGNSLELECSADGDQPVTVKWFKDSTPIDKVDPLRYQITDAPNNDGTKSMLTVNSADVKDDGLYLCLAENSFGKDERKIRVTIIEPPPAPLNFAVQQVWSRTVSVSWAKPPESKTSILSYIIRYWKVSSPGVNDRLHEINVSSSLNLHLIKDLEPGSQYESTVIAVNEVGSGAPSQKISFVTGEEEPSGAPVDLHAIARGPTTARLAWRSPPRNTWNGKLLGFYVGYRLVDDYKTPHSFKTVSIAESNSSHHEYFLRYLMKGAKYSIILKAFNSAGSGPESSEITVETLSGDVSNPPRLFVSTVTTDSITVGYSLPSGSNKIQNLDLHFKEGDDSDWREMDFFLENKDVGEYTLTALNPDTIYTIYLTASNENGVSDPSNIIKTRTVRSHRDNFAIGSIFDGSNGQYGDSRAFVGVLSIIIAVSTIIIVIVIAFVYVRKAQLEASTKPNFEFALATGTLPLNKSIPNFGTERRFTDPENTKPLMNGTMTLDHHANQYPVSYSNLPTENVSY</sequence>
<dbReference type="PROSITE" id="PS50835">
    <property type="entry name" value="IG_LIKE"/>
    <property type="match status" value="2"/>
</dbReference>
<protein>
    <submittedName>
        <fullName evidence="7">SDscam-b1b</fullName>
    </submittedName>
</protein>
<dbReference type="GO" id="GO:0009653">
    <property type="term" value="P:anatomical structure morphogenesis"/>
    <property type="evidence" value="ECO:0007669"/>
    <property type="project" value="UniProtKB-ARBA"/>
</dbReference>
<feature type="chain" id="PRO_5016447096" evidence="4">
    <location>
        <begin position="23"/>
        <end position="738"/>
    </location>
</feature>
<dbReference type="SMART" id="SM00409">
    <property type="entry name" value="IG"/>
    <property type="match status" value="3"/>
</dbReference>
<feature type="transmembrane region" description="Helical" evidence="3">
    <location>
        <begin position="639"/>
        <end position="664"/>
    </location>
</feature>
<evidence type="ECO:0000256" key="2">
    <source>
        <dbReference type="ARBA" id="ARBA00023157"/>
    </source>
</evidence>
<dbReference type="CDD" id="cd00063">
    <property type="entry name" value="FN3"/>
    <property type="match status" value="3"/>
</dbReference>
<dbReference type="FunFam" id="2.60.40.10:FF:000333">
    <property type="entry name" value="Down syndrome cell adhesion molecule"/>
    <property type="match status" value="1"/>
</dbReference>
<dbReference type="InterPro" id="IPR036116">
    <property type="entry name" value="FN3_sf"/>
</dbReference>
<feature type="domain" description="Fibronectin type-III" evidence="6">
    <location>
        <begin position="417"/>
        <end position="518"/>
    </location>
</feature>
<proteinExistence type="evidence at transcript level"/>
<dbReference type="Pfam" id="PF13927">
    <property type="entry name" value="Ig_3"/>
    <property type="match status" value="1"/>
</dbReference>
<feature type="domain" description="Ig-like" evidence="5">
    <location>
        <begin position="26"/>
        <end position="116"/>
    </location>
</feature>
<keyword evidence="3" id="KW-0472">Membrane</keyword>
<feature type="signal peptide" evidence="4">
    <location>
        <begin position="1"/>
        <end position="22"/>
    </location>
</feature>
<evidence type="ECO:0000259" key="5">
    <source>
        <dbReference type="PROSITE" id="PS50835"/>
    </source>
</evidence>
<dbReference type="GO" id="GO:0030154">
    <property type="term" value="P:cell differentiation"/>
    <property type="evidence" value="ECO:0007669"/>
    <property type="project" value="UniProtKB-ARBA"/>
</dbReference>
<dbReference type="InterPro" id="IPR036179">
    <property type="entry name" value="Ig-like_dom_sf"/>
</dbReference>
<keyword evidence="3" id="KW-1133">Transmembrane helix</keyword>
<name>A0A2Z4EGJ3_TETUR</name>
<keyword evidence="4" id="KW-0732">Signal</keyword>
<dbReference type="InterPro" id="IPR007110">
    <property type="entry name" value="Ig-like_dom"/>
</dbReference>
<dbReference type="InterPro" id="IPR013783">
    <property type="entry name" value="Ig-like_fold"/>
</dbReference>
<keyword evidence="3" id="KW-0812">Transmembrane</keyword>
<feature type="domain" description="Fibronectin type-III" evidence="6">
    <location>
        <begin position="314"/>
        <end position="412"/>
    </location>
</feature>
<dbReference type="AlphaFoldDB" id="A0A2Z4EGJ3"/>
<dbReference type="InterPro" id="IPR003598">
    <property type="entry name" value="Ig_sub2"/>
</dbReference>
<dbReference type="SUPFAM" id="SSF48726">
    <property type="entry name" value="Immunoglobulin"/>
    <property type="match status" value="3"/>
</dbReference>
<evidence type="ECO:0000313" key="7">
    <source>
        <dbReference type="EMBL" id="AWV54572.1"/>
    </source>
</evidence>
<dbReference type="FunFam" id="2.60.40.10:FF:000028">
    <property type="entry name" value="Neuronal cell adhesion molecule"/>
    <property type="match status" value="1"/>
</dbReference>
<dbReference type="InterPro" id="IPR003599">
    <property type="entry name" value="Ig_sub"/>
</dbReference>
<dbReference type="PANTHER" id="PTHR44170">
    <property type="entry name" value="PROTEIN SIDEKICK"/>
    <property type="match status" value="1"/>
</dbReference>
<accession>A0A2Z4EGJ3</accession>
<keyword evidence="2" id="KW-1015">Disulfide bond</keyword>
<dbReference type="PANTHER" id="PTHR44170:SF56">
    <property type="entry name" value="FIBRONECTIN TYPE-III DOMAIN-CONTAINING PROTEIN"/>
    <property type="match status" value="1"/>
</dbReference>
<dbReference type="GO" id="GO:0098609">
    <property type="term" value="P:cell-cell adhesion"/>
    <property type="evidence" value="ECO:0007669"/>
    <property type="project" value="TreeGrafter"/>
</dbReference>
<feature type="domain" description="Ig-like" evidence="5">
    <location>
        <begin position="214"/>
        <end position="309"/>
    </location>
</feature>
<evidence type="ECO:0000259" key="6">
    <source>
        <dbReference type="PROSITE" id="PS50853"/>
    </source>
</evidence>